<reference evidence="8 9" key="1">
    <citation type="submission" date="2019-12" db="EMBL/GenBank/DDBJ databases">
        <title>The Isolation and Genome Sequencing of Six Novel Lytic Bacteriophages from the Rumen Active Against Butyrivibrio fibrisolvens.</title>
        <authorList>
            <person name="Friedersdorff J.C.A."/>
            <person name="Kingston-Smith A.H."/>
            <person name="Pachebat J.A."/>
            <person name="Rooke D."/>
            <person name="Creevey C.J."/>
        </authorList>
    </citation>
    <scope>NUCLEOTIDE SEQUENCE [LARGE SCALE GENOMIC DNA]</scope>
</reference>
<evidence type="ECO:0000259" key="6">
    <source>
        <dbReference type="PROSITE" id="PS51781"/>
    </source>
</evidence>
<dbReference type="PROSITE" id="PS51781">
    <property type="entry name" value="SH3B"/>
    <property type="match status" value="1"/>
</dbReference>
<evidence type="ECO:0000256" key="5">
    <source>
        <dbReference type="ARBA" id="ARBA00032108"/>
    </source>
</evidence>
<dbReference type="SMART" id="SM00257">
    <property type="entry name" value="LysM"/>
    <property type="match status" value="1"/>
</dbReference>
<evidence type="ECO:0000256" key="1">
    <source>
        <dbReference type="ARBA" id="ARBA00007553"/>
    </source>
</evidence>
<dbReference type="SMART" id="SM00287">
    <property type="entry name" value="SH3b"/>
    <property type="match status" value="1"/>
</dbReference>
<evidence type="ECO:0000313" key="8">
    <source>
        <dbReference type="EMBL" id="QHJ73842.1"/>
    </source>
</evidence>
<dbReference type="InterPro" id="IPR036779">
    <property type="entry name" value="LysM_dom_sf"/>
</dbReference>
<dbReference type="Gene3D" id="1.10.530.10">
    <property type="match status" value="1"/>
</dbReference>
<dbReference type="GO" id="GO:0004040">
    <property type="term" value="F:amidase activity"/>
    <property type="evidence" value="ECO:0007669"/>
    <property type="project" value="InterPro"/>
</dbReference>
<evidence type="ECO:0000313" key="9">
    <source>
        <dbReference type="Proteomes" id="UP000464827"/>
    </source>
</evidence>
<evidence type="ECO:0000256" key="2">
    <source>
        <dbReference type="ARBA" id="ARBA00022529"/>
    </source>
</evidence>
<feature type="domain" description="SH3b" evidence="6">
    <location>
        <begin position="186"/>
        <end position="250"/>
    </location>
</feature>
<dbReference type="EMBL" id="MN882554">
    <property type="protein sequence ID" value="QHJ73842.1"/>
    <property type="molecule type" value="Genomic_DNA"/>
</dbReference>
<dbReference type="SMART" id="SM00047">
    <property type="entry name" value="LYZ2"/>
    <property type="match status" value="1"/>
</dbReference>
<dbReference type="InterPro" id="IPR002901">
    <property type="entry name" value="MGlyc_endo_b_GlcNAc-like_dom"/>
</dbReference>
<comment type="similarity">
    <text evidence="1">Belongs to the N-acetylmuramoyl-L-alanine amidase 2 family.</text>
</comment>
<dbReference type="InterPro" id="IPR003646">
    <property type="entry name" value="SH3-like_bac-type"/>
</dbReference>
<evidence type="ECO:0000256" key="3">
    <source>
        <dbReference type="ARBA" id="ARBA00022638"/>
    </source>
</evidence>
<dbReference type="GO" id="GO:0031640">
    <property type="term" value="P:killing of cells of another organism"/>
    <property type="evidence" value="ECO:0007669"/>
    <property type="project" value="UniProtKB-KW"/>
</dbReference>
<dbReference type="Gene3D" id="3.10.350.10">
    <property type="entry name" value="LysM domain"/>
    <property type="match status" value="1"/>
</dbReference>
<accession>A0A6B9SXM8</accession>
<dbReference type="Gene3D" id="2.30.30.40">
    <property type="entry name" value="SH3 Domains"/>
    <property type="match status" value="1"/>
</dbReference>
<feature type="domain" description="LysM" evidence="7">
    <location>
        <begin position="260"/>
        <end position="308"/>
    </location>
</feature>
<dbReference type="PANTHER" id="PTHR33308">
    <property type="entry name" value="PEPTIDOGLYCAN HYDROLASE FLGJ"/>
    <property type="match status" value="1"/>
</dbReference>
<dbReference type="CDD" id="cd00118">
    <property type="entry name" value="LysM"/>
    <property type="match status" value="1"/>
</dbReference>
<organism evidence="8 9">
    <name type="scientific">Butyrivibrio phage Idris</name>
    <dbReference type="NCBI Taxonomy" id="2696360"/>
    <lineage>
        <taxon>Viruses</taxon>
        <taxon>Duplodnaviria</taxon>
        <taxon>Heunggongvirae</taxon>
        <taxon>Uroviricota</taxon>
        <taxon>Caudoviricetes</taxon>
        <taxon>Arawnvirus</taxon>
        <taxon>Arawnvirus arawn</taxon>
    </lineage>
</organism>
<evidence type="ECO:0000256" key="4">
    <source>
        <dbReference type="ARBA" id="ARBA00022801"/>
    </source>
</evidence>
<dbReference type="Proteomes" id="UP000464827">
    <property type="component" value="Segment"/>
</dbReference>
<sequence>MATAAQVATFIQTIAPLVQKYAKQYGYKVASPIIAQACCESAYGTSWISKAPYYNFFGMKCGSAWKGRSVSAKTKEEYQVGVLTSIVDNFRAYDSYEEGVEGYFKFINWSRYANLKTATTPKQYLEYIKADGYATSSTYVNTNMNIINTYGLTKYDNLDLIEAAPVQQPVQPVQQPVQPVQQPTFKATGTAVTTANLRMRAGAGTSFSTLLVVNKGCTVQVDGTVVNGWYHCKYGNVVGYMSGNYLKNVQTTSSTPAATRTHKVKSGDTLSQIAKKYGTTVNAIVLANRSKYPKITANYIVVGWELVV</sequence>
<dbReference type="Pfam" id="PF01476">
    <property type="entry name" value="LysM"/>
    <property type="match status" value="1"/>
</dbReference>
<dbReference type="GO" id="GO:0042742">
    <property type="term" value="P:defense response to bacterium"/>
    <property type="evidence" value="ECO:0007669"/>
    <property type="project" value="UniProtKB-KW"/>
</dbReference>
<dbReference type="Pfam" id="PF08239">
    <property type="entry name" value="SH3_3"/>
    <property type="match status" value="1"/>
</dbReference>
<evidence type="ECO:0000259" key="7">
    <source>
        <dbReference type="PROSITE" id="PS51782"/>
    </source>
</evidence>
<dbReference type="PANTHER" id="PTHR33308:SF9">
    <property type="entry name" value="PEPTIDOGLYCAN HYDROLASE FLGJ"/>
    <property type="match status" value="1"/>
</dbReference>
<protein>
    <recommendedName>
        <fullName evidence="5">Peptidoglycan hydrolase</fullName>
    </recommendedName>
</protein>
<name>A0A6B9SXM8_9CAUD</name>
<proteinExistence type="inferred from homology"/>
<dbReference type="PROSITE" id="PS51782">
    <property type="entry name" value="LYSM"/>
    <property type="match status" value="1"/>
</dbReference>
<dbReference type="InterPro" id="IPR018392">
    <property type="entry name" value="LysM"/>
</dbReference>
<dbReference type="InterPro" id="IPR051056">
    <property type="entry name" value="Glycosyl_Hydrolase_73"/>
</dbReference>
<dbReference type="Pfam" id="PF01832">
    <property type="entry name" value="Glucosaminidase"/>
    <property type="match status" value="1"/>
</dbReference>
<dbReference type="SUPFAM" id="SSF54106">
    <property type="entry name" value="LysM domain"/>
    <property type="match status" value="1"/>
</dbReference>
<keyword evidence="3" id="KW-0081">Bacteriolytic enzyme</keyword>
<keyword evidence="4" id="KW-0378">Hydrolase</keyword>
<keyword evidence="2" id="KW-0929">Antimicrobial</keyword>
<dbReference type="Gene3D" id="4.10.80.30">
    <property type="entry name" value="DNA polymerase, domain 6"/>
    <property type="match status" value="1"/>
</dbReference>